<feature type="compositionally biased region" description="Low complexity" evidence="1">
    <location>
        <begin position="52"/>
        <end position="68"/>
    </location>
</feature>
<organism evidence="2 3">
    <name type="scientific">Byssochlamys spectabilis</name>
    <name type="common">Paecilomyces variotii</name>
    <dbReference type="NCBI Taxonomy" id="264951"/>
    <lineage>
        <taxon>Eukaryota</taxon>
        <taxon>Fungi</taxon>
        <taxon>Dikarya</taxon>
        <taxon>Ascomycota</taxon>
        <taxon>Pezizomycotina</taxon>
        <taxon>Eurotiomycetes</taxon>
        <taxon>Eurotiomycetidae</taxon>
        <taxon>Eurotiales</taxon>
        <taxon>Thermoascaceae</taxon>
        <taxon>Paecilomyces</taxon>
    </lineage>
</organism>
<dbReference type="VEuPathDB" id="FungiDB:C8Q69DRAFT_458142"/>
<feature type="compositionally biased region" description="Basic and acidic residues" evidence="1">
    <location>
        <begin position="532"/>
        <end position="547"/>
    </location>
</feature>
<feature type="compositionally biased region" description="Basic and acidic residues" evidence="1">
    <location>
        <begin position="575"/>
        <end position="594"/>
    </location>
</feature>
<reference evidence="2 3" key="1">
    <citation type="journal article" date="2018" name="Front. Microbiol.">
        <title>Genomic and genetic insights into a cosmopolitan fungus, Paecilomyces variotii (Eurotiales).</title>
        <authorList>
            <person name="Urquhart A.S."/>
            <person name="Mondo S.J."/>
            <person name="Makela M.R."/>
            <person name="Hane J.K."/>
            <person name="Wiebenga A."/>
            <person name="He G."/>
            <person name="Mihaltcheva S."/>
            <person name="Pangilinan J."/>
            <person name="Lipzen A."/>
            <person name="Barry K."/>
            <person name="de Vries R.P."/>
            <person name="Grigoriev I.V."/>
            <person name="Idnurm A."/>
        </authorList>
    </citation>
    <scope>NUCLEOTIDE SEQUENCE [LARGE SCALE GENOMIC DNA]</scope>
    <source>
        <strain evidence="2 3">CBS 101075</strain>
    </source>
</reference>
<feature type="region of interest" description="Disordered" evidence="1">
    <location>
        <begin position="203"/>
        <end position="253"/>
    </location>
</feature>
<dbReference type="EMBL" id="RCNU01000002">
    <property type="protein sequence ID" value="RWQ98226.1"/>
    <property type="molecule type" value="Genomic_DNA"/>
</dbReference>
<name>A0A443I2E2_BYSSP</name>
<dbReference type="GeneID" id="39599243"/>
<evidence type="ECO:0000313" key="2">
    <source>
        <dbReference type="EMBL" id="RWQ98226.1"/>
    </source>
</evidence>
<comment type="caution">
    <text evidence="2">The sequence shown here is derived from an EMBL/GenBank/DDBJ whole genome shotgun (WGS) entry which is preliminary data.</text>
</comment>
<feature type="compositionally biased region" description="Polar residues" evidence="1">
    <location>
        <begin position="548"/>
        <end position="558"/>
    </location>
</feature>
<feature type="region of interest" description="Disordered" evidence="1">
    <location>
        <begin position="493"/>
        <end position="606"/>
    </location>
</feature>
<feature type="compositionally biased region" description="Polar residues" evidence="1">
    <location>
        <begin position="216"/>
        <end position="228"/>
    </location>
</feature>
<feature type="compositionally biased region" description="Polar residues" evidence="1">
    <location>
        <begin position="236"/>
        <end position="253"/>
    </location>
</feature>
<keyword evidence="3" id="KW-1185">Reference proteome</keyword>
<dbReference type="AlphaFoldDB" id="A0A443I2E2"/>
<dbReference type="Proteomes" id="UP000283841">
    <property type="component" value="Unassembled WGS sequence"/>
</dbReference>
<sequence length="606" mass="67395">MTLSDRSNSRTDKDRKSNRTSGSSSTRCPPSSVHSAPIVPYRPLGSPNTCELSSLLDDGSDQSDTQSLHGSFTQRRRHAVYFHRPPVYVPLQRPDANTFPTKGNVGSHLIQNLKDRDCCGCCQSRSIKEPFCGKCPENRDLSANVDTYHLPRSISEIGIGGYEEQLKCLDTNWVEEPFIVAMANVEDNQDGDHPQGTLEETLPEIRTEQDWPNFMAKQNSGGESSATTMKAAGPGSQDQPKSQNQPTMTTQGDENGAEIARTFSQIMSNDCARLQSYRDIRLGPDENWVIREGSLVICLDHKYTDDSNFQAKRPDQFDFVHGDVFVVCRMYGDLWALCAKVNLNSPVESSGKMKNGNAPKSFQSLGFLPLCAVTLAANFSCFMRRCAEYDRSSQEEPQTPGNGLPVTPPHRSHSLTVSSEIFEKSLPKQLQLPSIVFELCGGSSSFDEDGKEFEPLTQQPQDTFRMGSVWKARSGQLERRMTLKKVWHRLTNLDSSGPVESPGESQQQTAPPALPPPALRRVATQRQSETADQTKHTETVERSKTSEGIKTPTVTIQTEGLHKRRKSVRDLLFNVEERWKRSSDRGSDQSDKATTKAGAGQRENSQ</sequence>
<evidence type="ECO:0000256" key="1">
    <source>
        <dbReference type="SAM" id="MobiDB-lite"/>
    </source>
</evidence>
<feature type="compositionally biased region" description="Basic and acidic residues" evidence="1">
    <location>
        <begin position="7"/>
        <end position="17"/>
    </location>
</feature>
<gene>
    <name evidence="2" type="ORF">C8Q69DRAFT_458142</name>
</gene>
<proteinExistence type="predicted"/>
<evidence type="ECO:0000313" key="3">
    <source>
        <dbReference type="Proteomes" id="UP000283841"/>
    </source>
</evidence>
<feature type="region of interest" description="Disordered" evidence="1">
    <location>
        <begin position="392"/>
        <end position="412"/>
    </location>
</feature>
<dbReference type="RefSeq" id="XP_028487871.1">
    <property type="nucleotide sequence ID" value="XM_028629966.1"/>
</dbReference>
<protein>
    <submittedName>
        <fullName evidence="2">Uncharacterized protein</fullName>
    </submittedName>
</protein>
<accession>A0A443I2E2</accession>
<feature type="compositionally biased region" description="Low complexity" evidence="1">
    <location>
        <begin position="19"/>
        <end position="32"/>
    </location>
</feature>
<feature type="region of interest" description="Disordered" evidence="1">
    <location>
        <begin position="1"/>
        <end position="72"/>
    </location>
</feature>